<feature type="region of interest" description="Disordered" evidence="20">
    <location>
        <begin position="536"/>
        <end position="562"/>
    </location>
</feature>
<keyword evidence="13 19" id="KW-0472">Membrane</keyword>
<comment type="caution">
    <text evidence="21">The sequence shown here is derived from an EMBL/GenBank/DDBJ whole genome shotgun (WGS) entry which is preliminary data.</text>
</comment>
<dbReference type="InterPro" id="IPR007241">
    <property type="entry name" value="Autophagy-rel_prot_9"/>
</dbReference>
<reference evidence="21 22" key="1">
    <citation type="submission" date="2024-02" db="EMBL/GenBank/DDBJ databases">
        <title>Discinaceae phylogenomics.</title>
        <authorList>
            <person name="Dirks A.C."/>
            <person name="James T.Y."/>
        </authorList>
    </citation>
    <scope>NUCLEOTIDE SEQUENCE [LARGE SCALE GENOMIC DNA]</scope>
    <source>
        <strain evidence="21 22">ACD0624</strain>
    </source>
</reference>
<comment type="similarity">
    <text evidence="5 19">Belongs to the ATG9 family.</text>
</comment>
<evidence type="ECO:0000256" key="5">
    <source>
        <dbReference type="ARBA" id="ARBA00006185"/>
    </source>
</evidence>
<gene>
    <name evidence="21" type="primary">ATG9_2</name>
    <name evidence="21" type="ORF">Q9L58_003166</name>
</gene>
<evidence type="ECO:0000313" key="22">
    <source>
        <dbReference type="Proteomes" id="UP001447188"/>
    </source>
</evidence>
<name>A0ABR3GPC7_9PEZI</name>
<evidence type="ECO:0000256" key="20">
    <source>
        <dbReference type="SAM" id="MobiDB-lite"/>
    </source>
</evidence>
<feature type="transmembrane region" description="Helical" evidence="19">
    <location>
        <begin position="258"/>
        <end position="279"/>
    </location>
</feature>
<evidence type="ECO:0000256" key="3">
    <source>
        <dbReference type="ARBA" id="ARBA00004511"/>
    </source>
</evidence>
<evidence type="ECO:0000256" key="8">
    <source>
        <dbReference type="ARBA" id="ARBA00022692"/>
    </source>
</evidence>
<keyword evidence="22" id="KW-1185">Reference proteome</keyword>
<comment type="catalytic activity">
    <reaction evidence="16">
        <text>a 1,2-diacyl-sn-glycero-3-phosphoethanolamine(in) = a 1,2-diacyl-sn-glycero-3-phosphoethanolamine(out)</text>
        <dbReference type="Rhea" id="RHEA:38895"/>
        <dbReference type="ChEBI" id="CHEBI:64612"/>
    </reaction>
</comment>
<dbReference type="Pfam" id="PF04109">
    <property type="entry name" value="ATG9"/>
    <property type="match status" value="1"/>
</dbReference>
<feature type="transmembrane region" description="Helical" evidence="19">
    <location>
        <begin position="172"/>
        <end position="196"/>
    </location>
</feature>
<evidence type="ECO:0000256" key="16">
    <source>
        <dbReference type="ARBA" id="ARBA00024615"/>
    </source>
</evidence>
<evidence type="ECO:0000256" key="18">
    <source>
        <dbReference type="ARBA" id="ARBA00024631"/>
    </source>
</evidence>
<organism evidence="21 22">
    <name type="scientific">Discina gigas</name>
    <dbReference type="NCBI Taxonomy" id="1032678"/>
    <lineage>
        <taxon>Eukaryota</taxon>
        <taxon>Fungi</taxon>
        <taxon>Dikarya</taxon>
        <taxon>Ascomycota</taxon>
        <taxon>Pezizomycotina</taxon>
        <taxon>Pezizomycetes</taxon>
        <taxon>Pezizales</taxon>
        <taxon>Discinaceae</taxon>
        <taxon>Discina</taxon>
    </lineage>
</organism>
<evidence type="ECO:0000256" key="11">
    <source>
        <dbReference type="ARBA" id="ARBA00023034"/>
    </source>
</evidence>
<keyword evidence="9 19" id="KW-1133">Transmembrane helix</keyword>
<comment type="catalytic activity">
    <reaction evidence="17">
        <text>a 1,2-diacyl-sn-glycero-3-phospho-(1D-myo-inositol-3-phosphate)(in) = a 1,2-diacyl-sn-glycero-3-phospho-(1D-myo-inositol-3-phosphate)(out)</text>
        <dbReference type="Rhea" id="RHEA:67920"/>
        <dbReference type="ChEBI" id="CHEBI:58088"/>
    </reaction>
</comment>
<evidence type="ECO:0000256" key="4">
    <source>
        <dbReference type="ARBA" id="ARBA00004653"/>
    </source>
</evidence>
<feature type="transmembrane region" description="Helical" evidence="19">
    <location>
        <begin position="6"/>
        <end position="25"/>
    </location>
</feature>
<evidence type="ECO:0000256" key="17">
    <source>
        <dbReference type="ARBA" id="ARBA00024621"/>
    </source>
</evidence>
<comment type="caution">
    <text evidence="19">Lacks conserved residue(s) required for the propagation of feature annotation.</text>
</comment>
<evidence type="ECO:0000313" key="21">
    <source>
        <dbReference type="EMBL" id="KAL0637776.1"/>
    </source>
</evidence>
<dbReference type="EMBL" id="JBBBZM010000030">
    <property type="protein sequence ID" value="KAL0637776.1"/>
    <property type="molecule type" value="Genomic_DNA"/>
</dbReference>
<evidence type="ECO:0000256" key="1">
    <source>
        <dbReference type="ARBA" id="ARBA00004439"/>
    </source>
</evidence>
<keyword evidence="8 19" id="KW-0812">Transmembrane</keyword>
<feature type="transmembrane region" description="Helical" evidence="19">
    <location>
        <begin position="361"/>
        <end position="382"/>
    </location>
</feature>
<evidence type="ECO:0000256" key="2">
    <source>
        <dbReference type="ARBA" id="ARBA00004477"/>
    </source>
</evidence>
<sequence>MSGTATFFLWMVSFYWVIKAIHFILDTRRLWDIHNFYTYLLEIPDEDMQTVKWQDVVSRLMILRDDNPTTSETVRRRHYTNQSKQRMDAHDIANRLMRKDNYLIALFNKEILDLTIPLPFLRNKGSMLTKTLEWNLSLCILDYVFNEQGQMRTLFLKEGHRRVLSDGLRRRFMFAGIMNIITAPFIATYFLLVFLLRNVHDFIKTPARIGHRQYTPLAEWKFREFNELHHIFHMRLDMSYPAAEAYVDQFPKEKTAQIARFVSFVAGSLLGVLAIASLVDSDLIQGFEITPGLTALTYMAVLTTIVAVSRGMLPEENTIYDPEWSLRNVIQHTHYMPLEWKDKLRSDEVKRDFMKLYDMKVSIFIAEIMSVIFTPFVLWWSLPKCCDRIIDFFREFTVHVDGIGYVCSFAVFNFQKSGHNVEDLREEYFASKDNKMLSSYLGFMDQYHGTQAKGGGGKRQHQRPYSMSPMLTAEMAKSTTNTYPHNRPQQPGMHKSIHRESPGRMGGSMMLQSSLLDPQHQPSTFARNMRQPMFHPSSAVEEEDEDETQSITPRGDGKMRYRSNLGESFMSTAVTGTMMEAAEEEGAGGGANVLDLLNQFVGGGGHGEGQGGRGVI</sequence>
<keyword evidence="10 19" id="KW-0072">Autophagy</keyword>
<evidence type="ECO:0000256" key="15">
    <source>
        <dbReference type="ARBA" id="ARBA00024479"/>
    </source>
</evidence>
<evidence type="ECO:0000256" key="9">
    <source>
        <dbReference type="ARBA" id="ARBA00022989"/>
    </source>
</evidence>
<evidence type="ECO:0000256" key="13">
    <source>
        <dbReference type="ARBA" id="ARBA00023136"/>
    </source>
</evidence>
<evidence type="ECO:0000256" key="14">
    <source>
        <dbReference type="ARBA" id="ARBA00023329"/>
    </source>
</evidence>
<comment type="subcellular location">
    <subcellularLocation>
        <location evidence="1">Cytoplasmic vesicle membrane</location>
        <topology evidence="1">Multi-pass membrane protein</topology>
    </subcellularLocation>
    <subcellularLocation>
        <location evidence="2">Endoplasmic reticulum membrane</location>
        <topology evidence="2">Multi-pass membrane protein</topology>
    </subcellularLocation>
    <subcellularLocation>
        <location evidence="4">Golgi apparatus membrane</location>
        <topology evidence="4">Multi-pass membrane protein</topology>
    </subcellularLocation>
    <subcellularLocation>
        <location evidence="3 19">Preautophagosomal structure membrane</location>
        <topology evidence="3 19">Multi-pass membrane protein</topology>
    </subcellularLocation>
</comment>
<dbReference type="PANTHER" id="PTHR13038">
    <property type="entry name" value="APG9 AUTOPHAGY 9"/>
    <property type="match status" value="1"/>
</dbReference>
<proteinExistence type="inferred from homology"/>
<keyword evidence="11" id="KW-0333">Golgi apparatus</keyword>
<keyword evidence="12 19" id="KW-0445">Lipid transport</keyword>
<accession>A0ABR3GPC7</accession>
<protein>
    <recommendedName>
        <fullName evidence="6 19">Autophagy-related protein 9</fullName>
    </recommendedName>
</protein>
<evidence type="ECO:0000256" key="12">
    <source>
        <dbReference type="ARBA" id="ARBA00023055"/>
    </source>
</evidence>
<dbReference type="PANTHER" id="PTHR13038:SF10">
    <property type="entry name" value="AUTOPHAGY-RELATED PROTEIN 9"/>
    <property type="match status" value="1"/>
</dbReference>
<keyword evidence="14" id="KW-0968">Cytoplasmic vesicle</keyword>
<keyword evidence="7 19" id="KW-0813">Transport</keyword>
<feature type="region of interest" description="Disordered" evidence="20">
    <location>
        <begin position="479"/>
        <end position="510"/>
    </location>
</feature>
<comment type="catalytic activity">
    <reaction evidence="15">
        <text>a 1,2-diacyl-sn-glycero-3-phospho-L-serine(in) = a 1,2-diacyl-sn-glycero-3-phospho-L-serine(out)</text>
        <dbReference type="Rhea" id="RHEA:38663"/>
        <dbReference type="ChEBI" id="CHEBI:57262"/>
    </reaction>
</comment>
<evidence type="ECO:0000256" key="19">
    <source>
        <dbReference type="RuleBase" id="RU364027"/>
    </source>
</evidence>
<evidence type="ECO:0000256" key="6">
    <source>
        <dbReference type="ARBA" id="ARBA00018074"/>
    </source>
</evidence>
<comment type="function">
    <text evidence="19">Phospholipid scramblase involved in autophagy. Cycles between the preautophagosomal structure/phagophore assembly site (PAS) and the cytoplasmic vesicle pool and supplies membrane for the growing autophagosome. Lipid scramblase activity plays a key role in preautophagosomal structure/phagophore assembly by distributing the phospholipids that arrive through ATG2 from the cytoplasmic to the luminal leaflet of the bilayer, thereby driving autophagosomal membrane expansion.</text>
</comment>
<evidence type="ECO:0000256" key="7">
    <source>
        <dbReference type="ARBA" id="ARBA00022448"/>
    </source>
</evidence>
<comment type="catalytic activity">
    <reaction evidence="18">
        <text>a 1,2-diacyl-sn-glycero-3-phosphocholine(in) = a 1,2-diacyl-sn-glycero-3-phosphocholine(out)</text>
        <dbReference type="Rhea" id="RHEA:38571"/>
        <dbReference type="ChEBI" id="CHEBI:57643"/>
    </reaction>
</comment>
<feature type="compositionally biased region" description="Polar residues" evidence="20">
    <location>
        <begin position="479"/>
        <end position="489"/>
    </location>
</feature>
<evidence type="ECO:0000256" key="10">
    <source>
        <dbReference type="ARBA" id="ARBA00023006"/>
    </source>
</evidence>
<dbReference type="Proteomes" id="UP001447188">
    <property type="component" value="Unassembled WGS sequence"/>
</dbReference>